<keyword evidence="2" id="KW-1185">Reference proteome</keyword>
<protein>
    <submittedName>
        <fullName evidence="1">Uncharacterized protein</fullName>
    </submittedName>
</protein>
<accession>A0A5B7F0S9</accession>
<gene>
    <name evidence="1" type="ORF">E2C01_032464</name>
</gene>
<reference evidence="1 2" key="1">
    <citation type="submission" date="2019-05" db="EMBL/GenBank/DDBJ databases">
        <title>Another draft genome of Portunus trituberculatus and its Hox gene families provides insights of decapod evolution.</title>
        <authorList>
            <person name="Jeong J.-H."/>
            <person name="Song I."/>
            <person name="Kim S."/>
            <person name="Choi T."/>
            <person name="Kim D."/>
            <person name="Ryu S."/>
            <person name="Kim W."/>
        </authorList>
    </citation>
    <scope>NUCLEOTIDE SEQUENCE [LARGE SCALE GENOMIC DNA]</scope>
    <source>
        <tissue evidence="1">Muscle</tissue>
    </source>
</reference>
<name>A0A5B7F0S9_PORTR</name>
<proteinExistence type="predicted"/>
<dbReference type="EMBL" id="VSRR010004216">
    <property type="protein sequence ID" value="MPC38946.1"/>
    <property type="molecule type" value="Genomic_DNA"/>
</dbReference>
<dbReference type="Proteomes" id="UP000324222">
    <property type="component" value="Unassembled WGS sequence"/>
</dbReference>
<dbReference type="AlphaFoldDB" id="A0A5B7F0S9"/>
<evidence type="ECO:0000313" key="2">
    <source>
        <dbReference type="Proteomes" id="UP000324222"/>
    </source>
</evidence>
<evidence type="ECO:0000313" key="1">
    <source>
        <dbReference type="EMBL" id="MPC38946.1"/>
    </source>
</evidence>
<organism evidence="1 2">
    <name type="scientific">Portunus trituberculatus</name>
    <name type="common">Swimming crab</name>
    <name type="synonym">Neptunus trituberculatus</name>
    <dbReference type="NCBI Taxonomy" id="210409"/>
    <lineage>
        <taxon>Eukaryota</taxon>
        <taxon>Metazoa</taxon>
        <taxon>Ecdysozoa</taxon>
        <taxon>Arthropoda</taxon>
        <taxon>Crustacea</taxon>
        <taxon>Multicrustacea</taxon>
        <taxon>Malacostraca</taxon>
        <taxon>Eumalacostraca</taxon>
        <taxon>Eucarida</taxon>
        <taxon>Decapoda</taxon>
        <taxon>Pleocyemata</taxon>
        <taxon>Brachyura</taxon>
        <taxon>Eubrachyura</taxon>
        <taxon>Portunoidea</taxon>
        <taxon>Portunidae</taxon>
        <taxon>Portuninae</taxon>
        <taxon>Portunus</taxon>
    </lineage>
</organism>
<sequence>MFNTRFGFPLPSLTILVLTSNPSPYTVTPSFPLGSSDHILISVFCPISPIPPQAPPKRKYLWRFTSARWWNLRRYYADFPWNDYCSHVRHPSLSVERITEVIVSDMEAHIPHSFSQHKPSKPWFRRFSYT</sequence>
<comment type="caution">
    <text evidence="1">The sequence shown here is derived from an EMBL/GenBank/DDBJ whole genome shotgun (WGS) entry which is preliminary data.</text>
</comment>